<reference evidence="2 3" key="1">
    <citation type="submission" date="2017-08" db="EMBL/GenBank/DDBJ databases">
        <title>Fine stratification of microbial communities through a metagenomic profile of the photic zone.</title>
        <authorList>
            <person name="Haro-Moreno J.M."/>
            <person name="Lopez-Perez M."/>
            <person name="De La Torre J."/>
            <person name="Picazo A."/>
            <person name="Camacho A."/>
            <person name="Rodriguez-Valera F."/>
        </authorList>
    </citation>
    <scope>NUCLEOTIDE SEQUENCE [LARGE SCALE GENOMIC DNA]</scope>
    <source>
        <strain evidence="2">MED-G28</strain>
    </source>
</reference>
<feature type="binding site" evidence="1">
    <location>
        <position position="187"/>
    </location>
    <ligand>
        <name>Mg(2+)</name>
        <dbReference type="ChEBI" id="CHEBI:18420"/>
    </ligand>
</feature>
<dbReference type="PANTHER" id="PTHR33254">
    <property type="entry name" value="4-HYDROXY-4-METHYL-2-OXOGLUTARATE ALDOLASE 3-RELATED"/>
    <property type="match status" value="1"/>
</dbReference>
<dbReference type="GO" id="GO:0046872">
    <property type="term" value="F:metal ion binding"/>
    <property type="evidence" value="ECO:0007669"/>
    <property type="project" value="UniProtKB-KW"/>
</dbReference>
<feature type="binding site" evidence="1">
    <location>
        <position position="186"/>
    </location>
    <ligand>
        <name>substrate</name>
    </ligand>
</feature>
<accession>A0A2A5WAR3</accession>
<dbReference type="InterPro" id="IPR036704">
    <property type="entry name" value="RraA/RraA-like_sf"/>
</dbReference>
<evidence type="ECO:0000256" key="1">
    <source>
        <dbReference type="PIRSR" id="PIRSR605493-1"/>
    </source>
</evidence>
<organism evidence="2 3">
    <name type="scientific">OM182 bacterium MED-G28</name>
    <dbReference type="NCBI Taxonomy" id="1986256"/>
    <lineage>
        <taxon>Bacteria</taxon>
        <taxon>Pseudomonadati</taxon>
        <taxon>Pseudomonadota</taxon>
        <taxon>Gammaproteobacteria</taxon>
        <taxon>OMG group</taxon>
        <taxon>OM182 clade</taxon>
    </lineage>
</organism>
<proteinExistence type="predicted"/>
<dbReference type="PANTHER" id="PTHR33254:SF16">
    <property type="entry name" value="BLR3842 PROTEIN"/>
    <property type="match status" value="1"/>
</dbReference>
<keyword evidence="1" id="KW-0479">Metal-binding</keyword>
<dbReference type="SUPFAM" id="SSF89562">
    <property type="entry name" value="RraA-like"/>
    <property type="match status" value="1"/>
</dbReference>
<keyword evidence="1" id="KW-0460">Magnesium</keyword>
<sequence>MNIRLVGLSILSIFIIVPLSKLAAQEPFNQNFSPDITAPDGFRSNRTSYSAIMDVLEPPVTEVTEEQLQRLRDVPLEVIFGAIGDYRLNYATGFENTQPGKRLVGRALTMRFLPPRPDLTEAALTLAKEGNWDRRYYARAAEEANPGDVVVAELGGSDGHNLFGDMGATGIQMRGAAGVIIDGGMRDYTGLRDERFEDFPVFYKFSDPHTTSWLGVEYNTPVRIGGVTVLPGDIVVGDTGGVFFFPSSLVERVLEYADETAAREQFQLQLLEDKEYRFRDIYPLSPELQAEFEQLRN</sequence>
<gene>
    <name evidence="2" type="ORF">CNF02_08365</name>
</gene>
<dbReference type="Gene3D" id="3.50.30.40">
    <property type="entry name" value="Ribonuclease E inhibitor RraA/RraA-like"/>
    <property type="match status" value="1"/>
</dbReference>
<name>A0A2A5WAR3_9GAMM</name>
<dbReference type="AlphaFoldDB" id="A0A2A5WAR3"/>
<evidence type="ECO:0008006" key="4">
    <source>
        <dbReference type="Google" id="ProtNLM"/>
    </source>
</evidence>
<dbReference type="Proteomes" id="UP000219329">
    <property type="component" value="Unassembled WGS sequence"/>
</dbReference>
<dbReference type="CDD" id="cd16841">
    <property type="entry name" value="RraA_family"/>
    <property type="match status" value="1"/>
</dbReference>
<comment type="caution">
    <text evidence="2">The sequence shown here is derived from an EMBL/GenBank/DDBJ whole genome shotgun (WGS) entry which is preliminary data.</text>
</comment>
<comment type="cofactor">
    <cofactor evidence="1">
        <name>Mg(2+)</name>
        <dbReference type="ChEBI" id="CHEBI:18420"/>
    </cofactor>
</comment>
<dbReference type="Pfam" id="PF03737">
    <property type="entry name" value="RraA-like"/>
    <property type="match status" value="1"/>
</dbReference>
<dbReference type="InterPro" id="IPR005493">
    <property type="entry name" value="RraA/RraA-like"/>
</dbReference>
<evidence type="ECO:0000313" key="3">
    <source>
        <dbReference type="Proteomes" id="UP000219329"/>
    </source>
</evidence>
<protein>
    <recommendedName>
        <fullName evidence="4">Dimethylmenaquinone methyltransferase</fullName>
    </recommendedName>
</protein>
<evidence type="ECO:0000313" key="2">
    <source>
        <dbReference type="EMBL" id="PDH33451.1"/>
    </source>
</evidence>
<dbReference type="EMBL" id="NTJZ01000008">
    <property type="protein sequence ID" value="PDH33451.1"/>
    <property type="molecule type" value="Genomic_DNA"/>
</dbReference>